<dbReference type="SUPFAM" id="SSF50494">
    <property type="entry name" value="Trypsin-like serine proteases"/>
    <property type="match status" value="2"/>
</dbReference>
<feature type="domain" description="ABC transmembrane type-1" evidence="18">
    <location>
        <begin position="1174"/>
        <end position="1475"/>
    </location>
</feature>
<dbReference type="GO" id="GO:0015421">
    <property type="term" value="F:ABC-type oligopeptide transporter activity"/>
    <property type="evidence" value="ECO:0007669"/>
    <property type="project" value="TreeGrafter"/>
</dbReference>
<keyword evidence="9 15" id="KW-1133">Transmembrane helix</keyword>
<feature type="transmembrane region" description="Helical" evidence="15">
    <location>
        <begin position="1334"/>
        <end position="1355"/>
    </location>
</feature>
<dbReference type="PROSITE" id="PS00134">
    <property type="entry name" value="TRYPSIN_HIS"/>
    <property type="match status" value="2"/>
</dbReference>
<feature type="compositionally biased region" description="Basic and acidic residues" evidence="14">
    <location>
        <begin position="1135"/>
        <end position="1149"/>
    </location>
</feature>
<keyword evidence="3" id="KW-0813">Transport</keyword>
<evidence type="ECO:0000256" key="5">
    <source>
        <dbReference type="ARBA" id="ARBA00022737"/>
    </source>
</evidence>
<feature type="domain" description="Peptidase S1" evidence="16">
    <location>
        <begin position="1977"/>
        <end position="2210"/>
    </location>
</feature>
<proteinExistence type="inferred from homology"/>
<dbReference type="InterPro" id="IPR027417">
    <property type="entry name" value="P-loop_NTPase"/>
</dbReference>
<keyword evidence="13" id="KW-0378">Hydrolase</keyword>
<evidence type="ECO:0000256" key="13">
    <source>
        <dbReference type="RuleBase" id="RU363034"/>
    </source>
</evidence>
<feature type="transmembrane region" description="Helical" evidence="15">
    <location>
        <begin position="1446"/>
        <end position="1468"/>
    </location>
</feature>
<dbReference type="GO" id="GO:0016887">
    <property type="term" value="F:ATP hydrolysis activity"/>
    <property type="evidence" value="ECO:0007669"/>
    <property type="project" value="InterPro"/>
</dbReference>
<dbReference type="InterPro" id="IPR043504">
    <property type="entry name" value="Peptidase_S1_PA_chymotrypsin"/>
</dbReference>
<keyword evidence="7" id="KW-0067">ATP-binding</keyword>
<keyword evidence="5" id="KW-0677">Repeat</keyword>
<accession>A0A1Q9EEJ8</accession>
<dbReference type="InterPro" id="IPR017871">
    <property type="entry name" value="ABC_transporter-like_CS"/>
</dbReference>
<dbReference type="CDD" id="cd03249">
    <property type="entry name" value="ABC_MTABC3_MDL1_MDL2"/>
    <property type="match status" value="1"/>
</dbReference>
<evidence type="ECO:0000256" key="2">
    <source>
        <dbReference type="ARBA" id="ARBA00007577"/>
    </source>
</evidence>
<feature type="region of interest" description="Disordered" evidence="14">
    <location>
        <begin position="2392"/>
        <end position="2429"/>
    </location>
</feature>
<keyword evidence="10 15" id="KW-0472">Membrane</keyword>
<dbReference type="Gene3D" id="1.20.1560.10">
    <property type="entry name" value="ABC transporter type 1, transmembrane domain"/>
    <property type="match status" value="1"/>
</dbReference>
<dbReference type="CDD" id="cd00190">
    <property type="entry name" value="Tryp_SPc"/>
    <property type="match status" value="1"/>
</dbReference>
<keyword evidence="4 15" id="KW-0812">Transmembrane</keyword>
<evidence type="ECO:0000259" key="17">
    <source>
        <dbReference type="PROSITE" id="PS50893"/>
    </source>
</evidence>
<feature type="transmembrane region" description="Helical" evidence="15">
    <location>
        <begin position="656"/>
        <end position="686"/>
    </location>
</feature>
<dbReference type="Gene3D" id="2.40.10.10">
    <property type="entry name" value="Trypsin-like serine proteases"/>
    <property type="match status" value="2"/>
</dbReference>
<evidence type="ECO:0000256" key="14">
    <source>
        <dbReference type="SAM" id="MobiDB-lite"/>
    </source>
</evidence>
<evidence type="ECO:0000256" key="7">
    <source>
        <dbReference type="ARBA" id="ARBA00022840"/>
    </source>
</evidence>
<dbReference type="FunFam" id="3.40.50.300:FF:000836">
    <property type="entry name" value="ABC transporter B family member 25"/>
    <property type="match status" value="1"/>
</dbReference>
<dbReference type="Proteomes" id="UP000186817">
    <property type="component" value="Unassembled WGS sequence"/>
</dbReference>
<feature type="transmembrane region" description="Helical" evidence="15">
    <location>
        <begin position="516"/>
        <end position="541"/>
    </location>
</feature>
<feature type="compositionally biased region" description="Low complexity" evidence="14">
    <location>
        <begin position="2410"/>
        <end position="2429"/>
    </location>
</feature>
<keyword evidence="12" id="KW-0325">Glycoprotein</keyword>
<keyword evidence="8" id="KW-1278">Translocase</keyword>
<dbReference type="GO" id="GO:0005743">
    <property type="term" value="C:mitochondrial inner membrane"/>
    <property type="evidence" value="ECO:0007669"/>
    <property type="project" value="TreeGrafter"/>
</dbReference>
<feature type="transmembrane region" description="Helical" evidence="15">
    <location>
        <begin position="576"/>
        <end position="602"/>
    </location>
</feature>
<dbReference type="GO" id="GO:0090374">
    <property type="term" value="P:oligopeptide export from mitochondrion"/>
    <property type="evidence" value="ECO:0007669"/>
    <property type="project" value="TreeGrafter"/>
</dbReference>
<dbReference type="InterPro" id="IPR001254">
    <property type="entry name" value="Trypsin_dom"/>
</dbReference>
<dbReference type="SUPFAM" id="SSF90123">
    <property type="entry name" value="ABC transporter transmembrane region"/>
    <property type="match status" value="2"/>
</dbReference>
<dbReference type="CDD" id="cd18577">
    <property type="entry name" value="ABC_6TM_Pgp_ABCB1_D1_like"/>
    <property type="match status" value="1"/>
</dbReference>
<dbReference type="SMART" id="SM00020">
    <property type="entry name" value="Tryp_SPc"/>
    <property type="match status" value="2"/>
</dbReference>
<feature type="transmembrane region" description="Helical" evidence="15">
    <location>
        <begin position="1172"/>
        <end position="1198"/>
    </location>
</feature>
<dbReference type="InterPro" id="IPR001314">
    <property type="entry name" value="Peptidase_S1A"/>
</dbReference>
<dbReference type="InterPro" id="IPR018114">
    <property type="entry name" value="TRYPSIN_HIS"/>
</dbReference>
<dbReference type="GO" id="GO:0005524">
    <property type="term" value="F:ATP binding"/>
    <property type="evidence" value="ECO:0007669"/>
    <property type="project" value="UniProtKB-KW"/>
</dbReference>
<dbReference type="InterPro" id="IPR033116">
    <property type="entry name" value="TRYPSIN_SER"/>
</dbReference>
<dbReference type="InterPro" id="IPR003593">
    <property type="entry name" value="AAA+_ATPase"/>
</dbReference>
<dbReference type="InterPro" id="IPR011527">
    <property type="entry name" value="ABC1_TM_dom"/>
</dbReference>
<evidence type="ECO:0000256" key="4">
    <source>
        <dbReference type="ARBA" id="ARBA00022692"/>
    </source>
</evidence>
<feature type="domain" description="ABC transporter" evidence="17">
    <location>
        <begin position="859"/>
        <end position="1095"/>
    </location>
</feature>
<dbReference type="PROSITE" id="PS00211">
    <property type="entry name" value="ABC_TRANSPORTER_1"/>
    <property type="match status" value="2"/>
</dbReference>
<keyword evidence="13" id="KW-0720">Serine protease</keyword>
<evidence type="ECO:0000313" key="19">
    <source>
        <dbReference type="EMBL" id="OLQ05850.1"/>
    </source>
</evidence>
<name>A0A1Q9EEJ8_SYMMI</name>
<feature type="compositionally biased region" description="Low complexity" evidence="14">
    <location>
        <begin position="2392"/>
        <end position="2403"/>
    </location>
</feature>
<evidence type="ECO:0000256" key="6">
    <source>
        <dbReference type="ARBA" id="ARBA00022741"/>
    </source>
</evidence>
<evidence type="ECO:0000256" key="15">
    <source>
        <dbReference type="SAM" id="Phobius"/>
    </source>
</evidence>
<dbReference type="PROSITE" id="PS00135">
    <property type="entry name" value="TRYPSIN_SER"/>
    <property type="match status" value="2"/>
</dbReference>
<evidence type="ECO:0000313" key="20">
    <source>
        <dbReference type="Proteomes" id="UP000186817"/>
    </source>
</evidence>
<dbReference type="CDD" id="cd18578">
    <property type="entry name" value="ABC_6TM_Pgp_ABCB1_D2_like"/>
    <property type="match status" value="1"/>
</dbReference>
<evidence type="ECO:0000256" key="12">
    <source>
        <dbReference type="ARBA" id="ARBA00023180"/>
    </source>
</evidence>
<dbReference type="GO" id="GO:0006508">
    <property type="term" value="P:proteolysis"/>
    <property type="evidence" value="ECO:0007669"/>
    <property type="project" value="UniProtKB-KW"/>
</dbReference>
<dbReference type="PROSITE" id="PS50929">
    <property type="entry name" value="ABC_TM1F"/>
    <property type="match status" value="2"/>
</dbReference>
<evidence type="ECO:0000256" key="11">
    <source>
        <dbReference type="ARBA" id="ARBA00023157"/>
    </source>
</evidence>
<evidence type="ECO:0000256" key="10">
    <source>
        <dbReference type="ARBA" id="ARBA00023136"/>
    </source>
</evidence>
<evidence type="ECO:0000259" key="18">
    <source>
        <dbReference type="PROSITE" id="PS50929"/>
    </source>
</evidence>
<evidence type="ECO:0000256" key="8">
    <source>
        <dbReference type="ARBA" id="ARBA00022967"/>
    </source>
</evidence>
<dbReference type="OrthoDB" id="6500128at2759"/>
<feature type="transmembrane region" description="Helical" evidence="15">
    <location>
        <begin position="1218"/>
        <end position="1243"/>
    </location>
</feature>
<dbReference type="InterPro" id="IPR009003">
    <property type="entry name" value="Peptidase_S1_PA"/>
</dbReference>
<feature type="transmembrane region" description="Helical" evidence="15">
    <location>
        <begin position="799"/>
        <end position="818"/>
    </location>
</feature>
<evidence type="ECO:0000259" key="16">
    <source>
        <dbReference type="PROSITE" id="PS50240"/>
    </source>
</evidence>
<feature type="transmembrane region" description="Helical" evidence="15">
    <location>
        <begin position="1310"/>
        <end position="1328"/>
    </location>
</feature>
<feature type="compositionally biased region" description="Polar residues" evidence="14">
    <location>
        <begin position="1118"/>
        <end position="1132"/>
    </location>
</feature>
<dbReference type="InterPro" id="IPR003582">
    <property type="entry name" value="ShKT_dom"/>
</dbReference>
<feature type="transmembrane region" description="Helical" evidence="15">
    <location>
        <begin position="757"/>
        <end position="779"/>
    </location>
</feature>
<dbReference type="PANTHER" id="PTHR43394:SF27">
    <property type="entry name" value="ATP-DEPENDENT TRANSLOCASE ABCB1-LIKE"/>
    <property type="match status" value="1"/>
</dbReference>
<feature type="domain" description="Peptidase S1" evidence="16">
    <location>
        <begin position="74"/>
        <end position="332"/>
    </location>
</feature>
<dbReference type="PRINTS" id="PR00722">
    <property type="entry name" value="CHYMOTRYPSIN"/>
</dbReference>
<evidence type="ECO:0000256" key="1">
    <source>
        <dbReference type="ARBA" id="ARBA00004141"/>
    </source>
</evidence>
<organism evidence="19 20">
    <name type="scientific">Symbiodinium microadriaticum</name>
    <name type="common">Dinoflagellate</name>
    <name type="synonym">Zooxanthella microadriatica</name>
    <dbReference type="NCBI Taxonomy" id="2951"/>
    <lineage>
        <taxon>Eukaryota</taxon>
        <taxon>Sar</taxon>
        <taxon>Alveolata</taxon>
        <taxon>Dinophyceae</taxon>
        <taxon>Suessiales</taxon>
        <taxon>Symbiodiniaceae</taxon>
        <taxon>Symbiodinium</taxon>
    </lineage>
</organism>
<evidence type="ECO:0000256" key="9">
    <source>
        <dbReference type="ARBA" id="ARBA00022989"/>
    </source>
</evidence>
<sequence length="2446" mass="264125">MEVWVTAPLPSAISTVKPAALGQPWSGSAMLSLRSSFLVLPALLACASSEDADRRLIYSYDNSDSQTPWGRFAGGFPYLVSIQYNGNHQCGGTLIRANWVLTAAHCFYSSPTQVSKFQVRYLASTTANDFTLANVDLIVVHPTYHMVTLDDDIALIRLSTAAPSTKPLAQLEQTYTVHGGKQALIAGWGSLDAAGTQYADVLKEGPTQIVARTHCEADNQLLWQRLRNGFRLFVLPKLPETYTVRVVDILDEVEAKFNGTEFICNDLINQSGIASPKDISGAGSGDSGGPLFVNDTTDGLIQVGLVSHTVAQGRDIFVRVSTYYDWITGIVNSPPTTSMFVPPLCQGSCCDDGTYEDPYGAECGSYASKDCSASATGFTAAETDALLNACLSSCNGCAVCEATNTSCCDKVDFTTTSGKLCEQFQGVDCTSNAEAAELRDNCPSTCGFCTTGSVARSLTCHVTTSVGVEPEIPQIDDDDEMPQIEASAEAAAEKKSEKIPPASICKLFSKMDTLEVIVLLVGCLGAIGNGLSQPLLCIVFGDLIDGMGGASGGMATMTPEQMTMMMDGMMSQMEELCVTMMLVGVGATFAAFLQGAAFKIFAEKQAFKFRVLYFDSVLHQDVGWFDTKEVAALPAEINDDLEKIQDAFGDKFGNGVMAAAAFLGGFGCAFGMGWLIALVMCSILPFMGVGAALMGKAVQEIQNESQSWYAKASAVVEECLHAMRTVVAFGGEHRELKKFSAALVQTRRGGVRNGFKVGAGMGYTMCIVFLGYGLAFWFGMTLRYNDELNPATGEAWEPGTIMAIFFCIFIGSFMIGNLDPSIKAMKAAQTAAGRFFKAVENKPDIQCRDQDTREGIDSIEQFDFESVHFTYPVLNGLSLTIQRGQKVAVVGESGSGKSTVMALLERFYDPDSGAVKVNGQNMKSFKISALRRCIGYVGQEPVLFASSIRHNIMQGNPSASKEDFAKACADAQLGFVDNLPDKYNTFVGSGGGQLSGGQKQRIAIARALLKKASFLFLDEATSALDNTSEKMIQATIDSISANTTDGLGIVSIAHRLSTVKNSDLIYVLSRGTLVEKGNHASLMEKKGTYYALVAAQESSNQADEEEETKEAPAVPHDQTLQMVVKRSSTNSGESESERVKREKEAEANREKDIAKNYKVPMRRLLSYNKPEWPFFVPAILGAMVDGSAMPVCTIALVGSMSGFFKPDKEEMRSDLEQMALIFVIIGVSVLVGSTISHGCFSILGEAMTQRLRVAILTGMFRQEVGGSSKSSLVFRKVGFHDDPANTPGMLSKALELWAFRVTTLCKSVQAKAAAMSSLVVGLVIAFVYCWQMSLVMLGSIPIMIAAQAIQMLVLLGASKNENENITNANQIVVDSVMNARTVQALGVEKGLVGMYVGWVEKSLVGMWKRNILAGLGFGVSNGIMFFIMAGGFYVASFLIKEGVADFQGVMMAFMGIFYAGMGAGQAAVMVGDATKAKVACHDMFQLMDRISAIDGLEPTGETPKQLEAGQIEFRDVKFFYPFRPEVQVLKGITFSISAGQSVGLVGPSGGGKSTVMSLIQRFYDPQEGEVFIGNDRVALNTVNIRWWRRQIGFVGQEPILFNTTVRANIMYGLDDGETVSDEYVSQCEKMSNLAFLYKNGNKGLDTEVGPRGGRLSGGQKQRVAICRALIRNPPVMLLDEATSALDTQSEAIVQKALEAAREGRTSFAIAHRLSTIQGCDVILVNADGRVVEKGNHDELMAMKGVYYKLQMQAPLYSVEDAMLDPEGPQAHSLCFSSTSIGSNTWLEHLENRQPGSQRQRQSEGTDCTDVAYFEDAKGFTCPQWKGYDCSRASEDYGYSQANEDLLLQFCPLSCGTCTSAQATSTTMGDGISASISACGTTSLMMALLAIPAVLQALRSVLDALVVRWILVPAPAGLPPAPRKATVDLANLSLEGRLKAPLREQQRASREMPRGLSLLLGLCVCGLAVDDERRLVYSYDGSDRQVDWSRFADVFPYLVSLQFASSSTHICGGTLIRDRWVLTAAHCFGTAKSSVQAYEVWSLASRTQDSWNKKGIDLMVVHPGYDMDSLDNDIALLRLSESLPSVPLVQLESSDTRHNGSQALLAGWGSIDEACQQYEFILKEGDSHIVDRAPCAQAGQFFNWTKLICAEHINATDKDVAGAGCGDSGGPLFVMESDQLIQVGVVSYTAAGRDVFTRVHTFLDWINSVLNSPPADHMMVPPYCHGSCCDDAEYKDRWNEECWTWQNYACDETQLPYQERADLMDKCKASCMRCPICEATNSSCCDTVGFTSGRGHACTQWTGFDCTTAVADYGYSSDQMAELIENCPFSCGICRGGGDCTDTAYFKDPYGYRCDGWNGYDCTQAVEVFGYEQVVEDMVLKHCPLSCGTCTSAPTSATTTSTTSNIAGDASTSPTTTSTAEEGLSGSISSSGAASLTMALVAWARFV</sequence>
<feature type="domain" description="ABC transporter" evidence="17">
    <location>
        <begin position="1511"/>
        <end position="1752"/>
    </location>
</feature>
<dbReference type="EMBL" id="LSRX01000173">
    <property type="protein sequence ID" value="OLQ05850.1"/>
    <property type="molecule type" value="Genomic_DNA"/>
</dbReference>
<dbReference type="PROSITE" id="PS50893">
    <property type="entry name" value="ABC_TRANSPORTER_2"/>
    <property type="match status" value="2"/>
</dbReference>
<dbReference type="SUPFAM" id="SSF52540">
    <property type="entry name" value="P-loop containing nucleoside triphosphate hydrolases"/>
    <property type="match status" value="2"/>
</dbReference>
<dbReference type="Gene3D" id="3.40.50.300">
    <property type="entry name" value="P-loop containing nucleotide triphosphate hydrolases"/>
    <property type="match status" value="2"/>
</dbReference>
<protein>
    <submittedName>
        <fullName evidence="19">Multidrug resistance protein 1</fullName>
    </submittedName>
</protein>
<dbReference type="GO" id="GO:0004252">
    <property type="term" value="F:serine-type endopeptidase activity"/>
    <property type="evidence" value="ECO:0007669"/>
    <property type="project" value="InterPro"/>
</dbReference>
<dbReference type="InterPro" id="IPR039421">
    <property type="entry name" value="Type_1_exporter"/>
</dbReference>
<dbReference type="InterPro" id="IPR003439">
    <property type="entry name" value="ABC_transporter-like_ATP-bd"/>
</dbReference>
<keyword evidence="20" id="KW-1185">Reference proteome</keyword>
<feature type="transmembrane region" description="Helical" evidence="15">
    <location>
        <begin position="1411"/>
        <end position="1434"/>
    </location>
</feature>
<feature type="region of interest" description="Disordered" evidence="14">
    <location>
        <begin position="1097"/>
        <end position="1149"/>
    </location>
</feature>
<dbReference type="SMART" id="SM00254">
    <property type="entry name" value="ShKT"/>
    <property type="match status" value="4"/>
</dbReference>
<dbReference type="InterPro" id="IPR036640">
    <property type="entry name" value="ABC1_TM_sf"/>
</dbReference>
<evidence type="ECO:0000256" key="3">
    <source>
        <dbReference type="ARBA" id="ARBA00022448"/>
    </source>
</evidence>
<comment type="subcellular location">
    <subcellularLocation>
        <location evidence="1">Membrane</location>
        <topology evidence="1">Multi-pass membrane protein</topology>
    </subcellularLocation>
</comment>
<dbReference type="Pfam" id="PF00089">
    <property type="entry name" value="Trypsin"/>
    <property type="match status" value="3"/>
</dbReference>
<reference evidence="19 20" key="1">
    <citation type="submission" date="2016-02" db="EMBL/GenBank/DDBJ databases">
        <title>Genome analysis of coral dinoflagellate symbionts highlights evolutionary adaptations to a symbiotic lifestyle.</title>
        <authorList>
            <person name="Aranda M."/>
            <person name="Li Y."/>
            <person name="Liew Y.J."/>
            <person name="Baumgarten S."/>
            <person name="Simakov O."/>
            <person name="Wilson M."/>
            <person name="Piel J."/>
            <person name="Ashoor H."/>
            <person name="Bougouffa S."/>
            <person name="Bajic V.B."/>
            <person name="Ryu T."/>
            <person name="Ravasi T."/>
            <person name="Bayer T."/>
            <person name="Micklem G."/>
            <person name="Kim H."/>
            <person name="Bhak J."/>
            <person name="Lajeunesse T.C."/>
            <person name="Voolstra C.R."/>
        </authorList>
    </citation>
    <scope>NUCLEOTIDE SEQUENCE [LARGE SCALE GENOMIC DNA]</scope>
    <source>
        <strain evidence="19 20">CCMP2467</strain>
    </source>
</reference>
<dbReference type="FunFam" id="2.40.10.10:FF:000068">
    <property type="entry name" value="transmembrane protease serine 2"/>
    <property type="match status" value="2"/>
</dbReference>
<dbReference type="FunFam" id="3.40.50.300:FF:000479">
    <property type="entry name" value="Multidrug resistance protein 1A"/>
    <property type="match status" value="1"/>
</dbReference>
<keyword evidence="6" id="KW-0547">Nucleotide-binding</keyword>
<comment type="caution">
    <text evidence="19">The sequence shown here is derived from an EMBL/GenBank/DDBJ whole genome shotgun (WGS) entry which is preliminary data.</text>
</comment>
<gene>
    <name evidence="19" type="primary">ABCB1</name>
    <name evidence="19" type="ORF">AK812_SmicGene10897</name>
</gene>
<keyword evidence="13" id="KW-0645">Protease</keyword>
<comment type="similarity">
    <text evidence="2">Belongs to the ABC transporter superfamily. ABCB family. Multidrug resistance exporter (TC 3.A.1.201) subfamily.</text>
</comment>
<dbReference type="Pfam" id="PF00005">
    <property type="entry name" value="ABC_tran"/>
    <property type="match status" value="2"/>
</dbReference>
<dbReference type="PANTHER" id="PTHR43394">
    <property type="entry name" value="ATP-DEPENDENT PERMEASE MDL1, MITOCHONDRIAL"/>
    <property type="match status" value="1"/>
</dbReference>
<dbReference type="Pfam" id="PF00664">
    <property type="entry name" value="ABC_membrane"/>
    <property type="match status" value="3"/>
</dbReference>
<dbReference type="SMART" id="SM00382">
    <property type="entry name" value="AAA"/>
    <property type="match status" value="2"/>
</dbReference>
<feature type="domain" description="ABC transmembrane type-1" evidence="18">
    <location>
        <begin position="520"/>
        <end position="818"/>
    </location>
</feature>
<keyword evidence="11" id="KW-1015">Disulfide bond</keyword>
<dbReference type="PROSITE" id="PS50240">
    <property type="entry name" value="TRYPSIN_DOM"/>
    <property type="match status" value="2"/>
</dbReference>